<dbReference type="AlphaFoldDB" id="A0A378N7I2"/>
<proteinExistence type="predicted"/>
<sequence length="68" mass="8140">MKFSKYQLLVNKICFICGKKDCPQMKKSKDYKDFLDALEKGDVDKADKIYNTKFHSFLNLLVMKWKRI</sequence>
<gene>
    <name evidence="1" type="ORF">NCTC10638_03583</name>
</gene>
<organism evidence="1 2">
    <name type="scientific">Mannheimia haemolytica</name>
    <name type="common">Pasteurella haemolytica</name>
    <dbReference type="NCBI Taxonomy" id="75985"/>
    <lineage>
        <taxon>Bacteria</taxon>
        <taxon>Pseudomonadati</taxon>
        <taxon>Pseudomonadota</taxon>
        <taxon>Gammaproteobacteria</taxon>
        <taxon>Pasteurellales</taxon>
        <taxon>Pasteurellaceae</taxon>
        <taxon>Mannheimia</taxon>
    </lineage>
</organism>
<evidence type="ECO:0000313" key="1">
    <source>
        <dbReference type="EMBL" id="STY64402.1"/>
    </source>
</evidence>
<accession>A0A378N7I2</accession>
<name>A0A378N7I2_MANHA</name>
<protein>
    <submittedName>
        <fullName evidence="1">Uncharacterized protein</fullName>
    </submittedName>
</protein>
<evidence type="ECO:0000313" key="2">
    <source>
        <dbReference type="Proteomes" id="UP000254802"/>
    </source>
</evidence>
<dbReference type="EMBL" id="UGPN01000002">
    <property type="protein sequence ID" value="STY64402.1"/>
    <property type="molecule type" value="Genomic_DNA"/>
</dbReference>
<reference evidence="1 2" key="1">
    <citation type="submission" date="2018-06" db="EMBL/GenBank/DDBJ databases">
        <authorList>
            <consortium name="Pathogen Informatics"/>
            <person name="Doyle S."/>
        </authorList>
    </citation>
    <scope>NUCLEOTIDE SEQUENCE [LARGE SCALE GENOMIC DNA]</scope>
    <source>
        <strain evidence="1 2">NCTC10638</strain>
    </source>
</reference>
<dbReference type="Proteomes" id="UP000254802">
    <property type="component" value="Unassembled WGS sequence"/>
</dbReference>